<dbReference type="Proteomes" id="UP001163223">
    <property type="component" value="Chromosome"/>
</dbReference>
<sequence>MGHSASQSHPPVEAAGCRLGDDELVEGDAYLLRGNRLKPNGRLAAWIEGETCDQGTERRHAAFSRRRVGVARDRRRLSAMMSDESRAHPRRFVQVSGQTLAFTEMGEGSDVVLLHGTLTCLEDMAVGLGPDLSGAHRVLSFDRPGHARSTRPPGDGSLRTQADLLVEAFAELGLRRPIPVGHSAGGSLALTIAIHHPDAIGGVVALAPLVFFEPRAELFLFGPRGVPVFGPLAAKSWLRPTDALTLPLLWNAIFLPQAMPKPFATAMPFARLASSDEMIATGEDALALAVDLPANAVRYAGCTVSIRILAGSADIVVSNRRQGARLPSLMPDCTYEEISGIGHMIHHFAPERVRELVERLGRGTPGERGADRQGAVGAAG</sequence>
<dbReference type="EMBL" id="CP113520">
    <property type="protein sequence ID" value="WAJ30941.1"/>
    <property type="molecule type" value="Genomic_DNA"/>
</dbReference>
<evidence type="ECO:0000313" key="1">
    <source>
        <dbReference type="EMBL" id="WAJ30941.1"/>
    </source>
</evidence>
<proteinExistence type="predicted"/>
<reference evidence="1" key="1">
    <citation type="submission" date="2022-11" db="EMBL/GenBank/DDBJ databases">
        <title>beta-Carotene-producing bacterium, Jeongeuplla avenae sp. nov., alleviates the salt stress of Arabidopsis seedlings.</title>
        <authorList>
            <person name="Jiang L."/>
            <person name="Lee J."/>
        </authorList>
    </citation>
    <scope>NUCLEOTIDE SEQUENCE</scope>
    <source>
        <strain evidence="1">DY_R2A_6</strain>
    </source>
</reference>
<organism evidence="1 2">
    <name type="scientific">Antarcticirhabdus aurantiaca</name>
    <dbReference type="NCBI Taxonomy" id="2606717"/>
    <lineage>
        <taxon>Bacteria</taxon>
        <taxon>Pseudomonadati</taxon>
        <taxon>Pseudomonadota</taxon>
        <taxon>Alphaproteobacteria</taxon>
        <taxon>Hyphomicrobiales</taxon>
        <taxon>Aurantimonadaceae</taxon>
        <taxon>Antarcticirhabdus</taxon>
    </lineage>
</organism>
<evidence type="ECO:0000313" key="2">
    <source>
        <dbReference type="Proteomes" id="UP001163223"/>
    </source>
</evidence>
<keyword evidence="1" id="KW-0378">Hydrolase</keyword>
<protein>
    <submittedName>
        <fullName evidence="1">Alpha/beta hydrolase</fullName>
    </submittedName>
</protein>
<gene>
    <name evidence="1" type="ORF">OXU80_12360</name>
</gene>
<accession>A0ACD4NW81</accession>
<keyword evidence="2" id="KW-1185">Reference proteome</keyword>
<name>A0ACD4NW81_9HYPH</name>